<organism evidence="2">
    <name type="scientific">Octopus bimaculoides</name>
    <name type="common">California two-spotted octopus</name>
    <dbReference type="NCBI Taxonomy" id="37653"/>
    <lineage>
        <taxon>Eukaryota</taxon>
        <taxon>Metazoa</taxon>
        <taxon>Spiralia</taxon>
        <taxon>Lophotrochozoa</taxon>
        <taxon>Mollusca</taxon>
        <taxon>Cephalopoda</taxon>
        <taxon>Coleoidea</taxon>
        <taxon>Octopodiformes</taxon>
        <taxon>Octopoda</taxon>
        <taxon>Incirrata</taxon>
        <taxon>Octopodidae</taxon>
        <taxon>Octopus</taxon>
    </lineage>
</organism>
<sequence length="111" mass="12990">MLMFLLHLLPPVLQHYHQCHFHDPLGSVPPTLSTSPLPPTTTPPFYFQFIMKTWFSNSHSHTHTHIDFIVFIVQVFFSSFLTFIFMQEPLPLTLIIIIIDRKLISDSLRDN</sequence>
<evidence type="ECO:0000313" key="2">
    <source>
        <dbReference type="EMBL" id="KOF85970.1"/>
    </source>
</evidence>
<feature type="transmembrane region" description="Helical" evidence="1">
    <location>
        <begin position="68"/>
        <end position="99"/>
    </location>
</feature>
<dbReference type="EMBL" id="KQ418767">
    <property type="protein sequence ID" value="KOF85970.1"/>
    <property type="molecule type" value="Genomic_DNA"/>
</dbReference>
<gene>
    <name evidence="2" type="ORF">OCBIM_22019439mg</name>
</gene>
<dbReference type="AlphaFoldDB" id="A0A0L8HB06"/>
<protein>
    <submittedName>
        <fullName evidence="2">Uncharacterized protein</fullName>
    </submittedName>
</protein>
<evidence type="ECO:0000256" key="1">
    <source>
        <dbReference type="SAM" id="Phobius"/>
    </source>
</evidence>
<reference evidence="2" key="1">
    <citation type="submission" date="2015-07" db="EMBL/GenBank/DDBJ databases">
        <title>MeaNS - Measles Nucleotide Surveillance Program.</title>
        <authorList>
            <person name="Tran T."/>
            <person name="Druce J."/>
        </authorList>
    </citation>
    <scope>NUCLEOTIDE SEQUENCE</scope>
    <source>
        <strain evidence="2">UCB-OBI-ISO-001</strain>
        <tissue evidence="2">Gonad</tissue>
    </source>
</reference>
<name>A0A0L8HB06_OCTBM</name>
<proteinExistence type="predicted"/>
<accession>A0A0L8HB06</accession>
<keyword evidence="1" id="KW-0812">Transmembrane</keyword>
<keyword evidence="1" id="KW-0472">Membrane</keyword>
<keyword evidence="1" id="KW-1133">Transmembrane helix</keyword>